<dbReference type="RefSeq" id="WP_033205513.1">
    <property type="nucleotide sequence ID" value="NZ_LGUP01000143.1"/>
</dbReference>
<evidence type="ECO:0000313" key="2">
    <source>
        <dbReference type="EMBL" id="KOG26184.1"/>
    </source>
</evidence>
<gene>
    <name evidence="2" type="ORF">ADK34_16420</name>
</gene>
<dbReference type="GO" id="GO:0016740">
    <property type="term" value="F:transferase activity"/>
    <property type="evidence" value="ECO:0007669"/>
    <property type="project" value="UniProtKB-KW"/>
</dbReference>
<dbReference type="InterPro" id="IPR027417">
    <property type="entry name" value="P-loop_NTPase"/>
</dbReference>
<dbReference type="SUPFAM" id="SSF52540">
    <property type="entry name" value="P-loop containing nucleoside triphosphate hydrolases"/>
    <property type="match status" value="1"/>
</dbReference>
<accession>A0A0L8KKD2</accession>
<dbReference type="InterPro" id="IPR003593">
    <property type="entry name" value="AAA+_ATPase"/>
</dbReference>
<dbReference type="OrthoDB" id="1649389at2"/>
<keyword evidence="2" id="KW-0808">Transferase</keyword>
<name>A0A0L8KKD2_STRVR</name>
<dbReference type="Proteomes" id="UP000037023">
    <property type="component" value="Unassembled WGS sequence"/>
</dbReference>
<reference evidence="2 3" key="1">
    <citation type="submission" date="2015-06" db="EMBL/GenBank/DDBJ databases">
        <authorList>
            <person name="Hoefler B.C."/>
            <person name="Straight P.D."/>
        </authorList>
    </citation>
    <scope>NUCLEOTIDE SEQUENCE [LARGE SCALE GENOMIC DNA]</scope>
    <source>
        <strain evidence="2 3">NRRL 3427</strain>
    </source>
</reference>
<dbReference type="Gene3D" id="3.40.50.300">
    <property type="entry name" value="P-loop containing nucleotide triphosphate hydrolases"/>
    <property type="match status" value="1"/>
</dbReference>
<protein>
    <submittedName>
        <fullName evidence="2">Phosphotransferase</fullName>
    </submittedName>
</protein>
<dbReference type="PATRIC" id="fig|1938.6.peg.3556"/>
<dbReference type="AlphaFoldDB" id="A0A0L8KKD2"/>
<organism evidence="2 3">
    <name type="scientific">Streptomyces viridochromogenes</name>
    <dbReference type="NCBI Taxonomy" id="1938"/>
    <lineage>
        <taxon>Bacteria</taxon>
        <taxon>Bacillati</taxon>
        <taxon>Actinomycetota</taxon>
        <taxon>Actinomycetes</taxon>
        <taxon>Kitasatosporales</taxon>
        <taxon>Streptomycetaceae</taxon>
        <taxon>Streptomyces</taxon>
    </lineage>
</organism>
<comment type="caution">
    <text evidence="2">The sequence shown here is derived from an EMBL/GenBank/DDBJ whole genome shotgun (WGS) entry which is preliminary data.</text>
</comment>
<proteinExistence type="predicted"/>
<dbReference type="Pfam" id="PF13671">
    <property type="entry name" value="AAA_33"/>
    <property type="match status" value="1"/>
</dbReference>
<feature type="domain" description="AAA+ ATPase" evidence="1">
    <location>
        <begin position="14"/>
        <end position="167"/>
    </location>
</feature>
<sequence>MTFERITVDTPEPAPGAVLLAGIPGSGKSTVAAALAARFARSAHIEVDDLQELIVQGCHWPTPDGDPEADRQILLRARNGCLLADSFASAGFLPVLDDVVVRRSHLDFYRAHVKAVPLHVVILAPGPDKAWERNNARHKKLTTNWAFLDEAMRAELSGEGVWIDNADQTVEETVEAVLAATGLTAPVTGTHADARTTGPAGS</sequence>
<dbReference type="EMBL" id="LGUP01000143">
    <property type="protein sequence ID" value="KOG26184.1"/>
    <property type="molecule type" value="Genomic_DNA"/>
</dbReference>
<evidence type="ECO:0000259" key="1">
    <source>
        <dbReference type="SMART" id="SM00382"/>
    </source>
</evidence>
<evidence type="ECO:0000313" key="3">
    <source>
        <dbReference type="Proteomes" id="UP000037023"/>
    </source>
</evidence>
<dbReference type="SMART" id="SM00382">
    <property type="entry name" value="AAA"/>
    <property type="match status" value="1"/>
</dbReference>